<reference evidence="6" key="1">
    <citation type="submission" date="2020-05" db="EMBL/GenBank/DDBJ databases">
        <authorList>
            <person name="Chiriac C."/>
            <person name="Salcher M."/>
            <person name="Ghai R."/>
            <person name="Kavagutti S V."/>
        </authorList>
    </citation>
    <scope>NUCLEOTIDE SEQUENCE</scope>
</reference>
<dbReference type="PANTHER" id="PTHR41164:SF1">
    <property type="entry name" value="CURLI PRODUCTION ASSEMBLY_TRANSPORT COMPONENT CSGG"/>
    <property type="match status" value="1"/>
</dbReference>
<dbReference type="Gene3D" id="3.40.50.10610">
    <property type="entry name" value="ABC-type transport auxiliary lipoprotein component"/>
    <property type="match status" value="2"/>
</dbReference>
<evidence type="ECO:0000256" key="1">
    <source>
        <dbReference type="ARBA" id="ARBA00022475"/>
    </source>
</evidence>
<dbReference type="EMBL" id="LR797523">
    <property type="protein sequence ID" value="CAB4222240.1"/>
    <property type="molecule type" value="Genomic_DNA"/>
</dbReference>
<name>A0A6J5T3U7_9CAUD</name>
<evidence type="ECO:0000256" key="4">
    <source>
        <dbReference type="ARBA" id="ARBA00023139"/>
    </source>
</evidence>
<keyword evidence="2" id="KW-0732">Signal</keyword>
<protein>
    <submittedName>
        <fullName evidence="6">Curli production assembly/transport protein CsgG</fullName>
    </submittedName>
</protein>
<dbReference type="PANTHER" id="PTHR41164">
    <property type="entry name" value="CURLI PRODUCTION ASSEMBLY/TRANSPORT COMPONENT CSGG"/>
    <property type="match status" value="1"/>
</dbReference>
<evidence type="ECO:0000256" key="3">
    <source>
        <dbReference type="ARBA" id="ARBA00023136"/>
    </source>
</evidence>
<organism evidence="6">
    <name type="scientific">uncultured Caudovirales phage</name>
    <dbReference type="NCBI Taxonomy" id="2100421"/>
    <lineage>
        <taxon>Viruses</taxon>
        <taxon>Duplodnaviria</taxon>
        <taxon>Heunggongvirae</taxon>
        <taxon>Uroviricota</taxon>
        <taxon>Caudoviricetes</taxon>
        <taxon>Peduoviridae</taxon>
        <taxon>Maltschvirus</taxon>
        <taxon>Maltschvirus maltsch</taxon>
    </lineage>
</organism>
<proteinExistence type="predicted"/>
<dbReference type="Pfam" id="PF03783">
    <property type="entry name" value="CsgG"/>
    <property type="match status" value="1"/>
</dbReference>
<gene>
    <name evidence="6" type="ORF">UFOVP1655_63</name>
</gene>
<keyword evidence="5" id="KW-0449">Lipoprotein</keyword>
<dbReference type="InterPro" id="IPR005534">
    <property type="entry name" value="Curli_assmbl/transp-comp_CsgG"/>
</dbReference>
<evidence type="ECO:0000313" key="6">
    <source>
        <dbReference type="EMBL" id="CAB4222240.1"/>
    </source>
</evidence>
<evidence type="ECO:0000256" key="2">
    <source>
        <dbReference type="ARBA" id="ARBA00022729"/>
    </source>
</evidence>
<keyword evidence="3" id="KW-0472">Membrane</keyword>
<keyword evidence="4" id="KW-0564">Palmitate</keyword>
<evidence type="ECO:0000256" key="5">
    <source>
        <dbReference type="ARBA" id="ARBA00023288"/>
    </source>
</evidence>
<sequence>MRIIVLCLLLLTGCSGGILTPFNVFTNDAEVLAIKEKRETILPPPKDGKVVVAVYSFLDKTGQRKDSATIAKLSSAVTQGGESILLKSLEDAGDGNWFRVVERVGLDNLLKERQLIRSARDEAKDDKQIGSILYAGMILEGAIVSYDTNIRTGGIGLRYMGIGPDTQYQEDMVTVSLRAISTQTGEVLLTINVQKTILSYTVGVAVFKFFDMGTQSFENEVGATKTEAGIYALKSALDLAVEELIIKGERKRLWKFSTTFRNN</sequence>
<keyword evidence="1" id="KW-1003">Cell membrane</keyword>
<accession>A0A6J5T3U7</accession>